<reference evidence="2 3" key="1">
    <citation type="submission" date="2016-11" db="EMBL/GenBank/DDBJ databases">
        <title>Draft Genome Sequences of Nine Cyanobacterial Strains from Diverse Habitats.</title>
        <authorList>
            <person name="Zhu T."/>
            <person name="Hou S."/>
            <person name="Lu X."/>
            <person name="Hess W.R."/>
        </authorList>
    </citation>
    <scope>NUCLEOTIDE SEQUENCE [LARGE SCALE GENOMIC DNA]</scope>
    <source>
        <strain evidence="2 3">IAM M-71</strain>
    </source>
</reference>
<protein>
    <submittedName>
        <fullName evidence="2">Uncharacterized protein</fullName>
    </submittedName>
</protein>
<keyword evidence="1" id="KW-0472">Membrane</keyword>
<evidence type="ECO:0000256" key="1">
    <source>
        <dbReference type="SAM" id="Phobius"/>
    </source>
</evidence>
<gene>
    <name evidence="2" type="ORF">NIES2119_13820</name>
</gene>
<evidence type="ECO:0000313" key="2">
    <source>
        <dbReference type="EMBL" id="OKH37325.1"/>
    </source>
</evidence>
<feature type="transmembrane region" description="Helical" evidence="1">
    <location>
        <begin position="12"/>
        <end position="29"/>
    </location>
</feature>
<sequence length="107" mass="12524">MQIENLHWHDYLVLASFVGSILGLWLININKQTQVKECEETERSLFLMIFSYWMVYCVADLAQKLQLPNWDVLLMSLQITATISYFLTVCCVIILPLHRFSLQQVAK</sequence>
<feature type="transmembrane region" description="Helical" evidence="1">
    <location>
        <begin position="45"/>
        <end position="63"/>
    </location>
</feature>
<feature type="transmembrane region" description="Helical" evidence="1">
    <location>
        <begin position="75"/>
        <end position="97"/>
    </location>
</feature>
<keyword evidence="1" id="KW-0812">Transmembrane</keyword>
<organism evidence="2 3">
    <name type="scientific">[Phormidium ambiguum] IAM M-71</name>
    <dbReference type="NCBI Taxonomy" id="454136"/>
    <lineage>
        <taxon>Bacteria</taxon>
        <taxon>Bacillati</taxon>
        <taxon>Cyanobacteriota</taxon>
        <taxon>Cyanophyceae</taxon>
        <taxon>Oscillatoriophycideae</taxon>
        <taxon>Aerosakkonematales</taxon>
        <taxon>Aerosakkonemataceae</taxon>
        <taxon>Floridanema</taxon>
    </lineage>
</organism>
<comment type="caution">
    <text evidence="2">The sequence shown here is derived from an EMBL/GenBank/DDBJ whole genome shotgun (WGS) entry which is preliminary data.</text>
</comment>
<keyword evidence="1" id="KW-1133">Transmembrane helix</keyword>
<dbReference type="EMBL" id="MRCE01000012">
    <property type="protein sequence ID" value="OKH37325.1"/>
    <property type="molecule type" value="Genomic_DNA"/>
</dbReference>
<accession>A0A1U7IJN2</accession>
<dbReference type="OrthoDB" id="425763at2"/>
<dbReference type="STRING" id="454136.NIES2119_13820"/>
<proteinExistence type="predicted"/>
<dbReference type="Proteomes" id="UP000185860">
    <property type="component" value="Unassembled WGS sequence"/>
</dbReference>
<dbReference type="AlphaFoldDB" id="A0A1U7IJN2"/>
<name>A0A1U7IJN2_9CYAN</name>
<evidence type="ECO:0000313" key="3">
    <source>
        <dbReference type="Proteomes" id="UP000185860"/>
    </source>
</evidence>
<dbReference type="RefSeq" id="WP_073594074.1">
    <property type="nucleotide sequence ID" value="NZ_MRCE01000012.1"/>
</dbReference>